<dbReference type="RefSeq" id="WP_180313568.1">
    <property type="nucleotide sequence ID" value="NZ_JAVTRY010000003.1"/>
</dbReference>
<proteinExistence type="predicted"/>
<protein>
    <recommendedName>
        <fullName evidence="6">Metal-dependent hydrolase</fullName>
    </recommendedName>
</protein>
<evidence type="ECO:0000313" key="3">
    <source>
        <dbReference type="EMBL" id="MDV7249653.1"/>
    </source>
</evidence>
<feature type="transmembrane region" description="Helical" evidence="1">
    <location>
        <begin position="89"/>
        <end position="107"/>
    </location>
</feature>
<feature type="transmembrane region" description="Helical" evidence="1">
    <location>
        <begin position="63"/>
        <end position="82"/>
    </location>
</feature>
<dbReference type="EMBL" id="JAWMQI010000057">
    <property type="protein sequence ID" value="MDV7249653.1"/>
    <property type="molecule type" value="Genomic_DNA"/>
</dbReference>
<accession>A0A6V7CJV3</accession>
<name>A0A6V7CJV3_9XANT</name>
<evidence type="ECO:0008006" key="6">
    <source>
        <dbReference type="Google" id="ProtNLM"/>
    </source>
</evidence>
<dbReference type="EMBL" id="LR828257">
    <property type="protein sequence ID" value="CAD0317882.1"/>
    <property type="molecule type" value="Genomic_DNA"/>
</dbReference>
<evidence type="ECO:0000313" key="4">
    <source>
        <dbReference type="Proteomes" id="UP000515406"/>
    </source>
</evidence>
<evidence type="ECO:0000256" key="1">
    <source>
        <dbReference type="SAM" id="Phobius"/>
    </source>
</evidence>
<feature type="transmembrane region" description="Helical" evidence="1">
    <location>
        <begin position="194"/>
        <end position="216"/>
    </location>
</feature>
<organism evidence="2 4">
    <name type="scientific">Xanthomonas hortorum pv. vitians</name>
    <dbReference type="NCBI Taxonomy" id="83224"/>
    <lineage>
        <taxon>Bacteria</taxon>
        <taxon>Pseudomonadati</taxon>
        <taxon>Pseudomonadota</taxon>
        <taxon>Gammaproteobacteria</taxon>
        <taxon>Lysobacterales</taxon>
        <taxon>Lysobacteraceae</taxon>
        <taxon>Xanthomonas</taxon>
    </lineage>
</organism>
<evidence type="ECO:0000313" key="5">
    <source>
        <dbReference type="Proteomes" id="UP001187425"/>
    </source>
</evidence>
<gene>
    <name evidence="2" type="ORF">CFBP498_14270</name>
    <name evidence="3" type="ORF">R4K57_14760</name>
</gene>
<keyword evidence="1" id="KW-0812">Transmembrane</keyword>
<dbReference type="AlphaFoldDB" id="A0A6V7CJV3"/>
<evidence type="ECO:0000313" key="2">
    <source>
        <dbReference type="EMBL" id="CAD0317882.1"/>
    </source>
</evidence>
<keyword evidence="1" id="KW-1133">Transmembrane helix</keyword>
<dbReference type="Proteomes" id="UP001187425">
    <property type="component" value="Unassembled WGS sequence"/>
</dbReference>
<feature type="transmembrane region" description="Helical" evidence="1">
    <location>
        <begin position="157"/>
        <end position="174"/>
    </location>
</feature>
<feature type="transmembrane region" description="Helical" evidence="1">
    <location>
        <begin position="21"/>
        <end position="43"/>
    </location>
</feature>
<keyword evidence="4" id="KW-1185">Reference proteome</keyword>
<sequence>MYVGQFAIGLALKASFPGIPTLPLLLGVGFLDILDGIFIMLGWDIVTPNFAAGPYLFFDLTFIDWDHSLLAAVVWSVVWACLFWKDRRIAVLAFVASFSHFLADWPMHNNDLALLPHSQTHFGLGLWGRLGTASWVIEGVFVVVLAAYAWNSARKRGVNWIWPLVVLTIAFFNLSPWLSPMKHIAVLDEPAAHLLHGLLVTLGFLLPGALLTWLVNREERKALRLRTR</sequence>
<reference evidence="3 5" key="2">
    <citation type="submission" date="2023-10" db="EMBL/GenBank/DDBJ databases">
        <title>A new tool for lettuce pathogen research.</title>
        <authorList>
            <person name="Horton K.N."/>
            <person name="Cseke L.J."/>
            <person name="Badiwe M."/>
            <person name="Tesfaye D."/>
            <person name="Klein A."/>
            <person name="Su J."/>
            <person name="Potnis N."/>
            <person name="Gassmann W."/>
        </authorList>
    </citation>
    <scope>NUCLEOTIDE SEQUENCE [LARGE SCALE GENOMIC DNA]</scope>
    <source>
        <strain evidence="3 5">JSKH1901</strain>
    </source>
</reference>
<dbReference type="EMBL" id="LR828257">
    <property type="protein sequence ID" value="CAD0317866.1"/>
    <property type="molecule type" value="Genomic_DNA"/>
</dbReference>
<dbReference type="Proteomes" id="UP000515406">
    <property type="component" value="Chromosome"/>
</dbReference>
<feature type="transmembrane region" description="Helical" evidence="1">
    <location>
        <begin position="127"/>
        <end position="150"/>
    </location>
</feature>
<reference evidence="2 4" key="1">
    <citation type="submission" date="2020-07" db="EMBL/GenBank/DDBJ databases">
        <authorList>
            <person name="Pothier F. J."/>
        </authorList>
    </citation>
    <scope>NUCLEOTIDE SEQUENCE [LARGE SCALE GENOMIC DNA]</scope>
    <source>
        <strain evidence="2 4">CFBP 498</strain>
    </source>
</reference>
<keyword evidence="1" id="KW-0472">Membrane</keyword>